<evidence type="ECO:0000256" key="2">
    <source>
        <dbReference type="PIRSR" id="PIRSR605754-1"/>
    </source>
</evidence>
<dbReference type="Gene3D" id="2.40.260.10">
    <property type="entry name" value="Sortase"/>
    <property type="match status" value="1"/>
</dbReference>
<keyword evidence="4" id="KW-1133">Transmembrane helix</keyword>
<dbReference type="AlphaFoldDB" id="A0A7Y6IWN7"/>
<sequence length="305" mass="31403">MSEHTTGQPNEPTPEQPNALTAGQPNALPPGQAHAPAAGQAHERARARKAALDKAMPGLLVAGSLGGVGAIMAGLLSLAPAVDDGSAPVPGVVAQGEPSTVQIQNMGAFVLSPTVGPGGKDVPLTPARLDAPPPPAAAPVVAAIPPAKTTTKKKPAPTRIKIPKIKVNALIGSVTVDSKGNLTTPPLSKPNQAGWYRFSPVPGELGPSVINGHVSTRKGAAVFYRLRELAKGDAIYVYRSDKKVTKFTVSGIEQVGKTSFPTSRVYGNTANAQLRLITCGGVFNKTAHSYTDNVIVYATLSKKKG</sequence>
<dbReference type="RefSeq" id="WP_175605188.1">
    <property type="nucleotide sequence ID" value="NZ_JABWGO010000013.1"/>
</dbReference>
<keyword evidence="1" id="KW-0378">Hydrolase</keyword>
<name>A0A7Y6IWN7_9ACTN</name>
<keyword evidence="4" id="KW-0812">Transmembrane</keyword>
<evidence type="ECO:0000256" key="1">
    <source>
        <dbReference type="ARBA" id="ARBA00022801"/>
    </source>
</evidence>
<organism evidence="5 6">
    <name type="scientific">Nonomuraea rhodomycinica</name>
    <dbReference type="NCBI Taxonomy" id="1712872"/>
    <lineage>
        <taxon>Bacteria</taxon>
        <taxon>Bacillati</taxon>
        <taxon>Actinomycetota</taxon>
        <taxon>Actinomycetes</taxon>
        <taxon>Streptosporangiales</taxon>
        <taxon>Streptosporangiaceae</taxon>
        <taxon>Nonomuraea</taxon>
    </lineage>
</organism>
<dbReference type="Proteomes" id="UP000546126">
    <property type="component" value="Unassembled WGS sequence"/>
</dbReference>
<feature type="region of interest" description="Disordered" evidence="3">
    <location>
        <begin position="1"/>
        <end position="44"/>
    </location>
</feature>
<reference evidence="5 6" key="1">
    <citation type="submission" date="2020-06" db="EMBL/GenBank/DDBJ databases">
        <authorList>
            <person name="Chanama M."/>
        </authorList>
    </citation>
    <scope>NUCLEOTIDE SEQUENCE [LARGE SCALE GENOMIC DNA]</scope>
    <source>
        <strain evidence="5 6">TBRC6557</strain>
    </source>
</reference>
<feature type="transmembrane region" description="Helical" evidence="4">
    <location>
        <begin position="58"/>
        <end position="79"/>
    </location>
</feature>
<evidence type="ECO:0000256" key="3">
    <source>
        <dbReference type="SAM" id="MobiDB-lite"/>
    </source>
</evidence>
<dbReference type="InterPro" id="IPR042001">
    <property type="entry name" value="Sortase_F"/>
</dbReference>
<proteinExistence type="predicted"/>
<accession>A0A7Y6IWN7</accession>
<dbReference type="InterPro" id="IPR023365">
    <property type="entry name" value="Sortase_dom-sf"/>
</dbReference>
<dbReference type="CDD" id="cd05829">
    <property type="entry name" value="Sortase_F"/>
    <property type="match status" value="1"/>
</dbReference>
<keyword evidence="4" id="KW-0472">Membrane</keyword>
<evidence type="ECO:0000313" key="5">
    <source>
        <dbReference type="EMBL" id="NUW45715.1"/>
    </source>
</evidence>
<dbReference type="InterPro" id="IPR005754">
    <property type="entry name" value="Sortase"/>
</dbReference>
<dbReference type="SUPFAM" id="SSF63817">
    <property type="entry name" value="Sortase"/>
    <property type="match status" value="1"/>
</dbReference>
<dbReference type="EMBL" id="JABWGO010000013">
    <property type="protein sequence ID" value="NUW45715.1"/>
    <property type="molecule type" value="Genomic_DNA"/>
</dbReference>
<protein>
    <submittedName>
        <fullName evidence="5">Class F sortase</fullName>
    </submittedName>
</protein>
<keyword evidence="6" id="KW-1185">Reference proteome</keyword>
<feature type="compositionally biased region" description="Low complexity" evidence="3">
    <location>
        <begin position="29"/>
        <end position="40"/>
    </location>
</feature>
<evidence type="ECO:0000313" key="6">
    <source>
        <dbReference type="Proteomes" id="UP000546126"/>
    </source>
</evidence>
<dbReference type="NCBIfam" id="NF033748">
    <property type="entry name" value="class_F_sortase"/>
    <property type="match status" value="1"/>
</dbReference>
<dbReference type="GO" id="GO:0016787">
    <property type="term" value="F:hydrolase activity"/>
    <property type="evidence" value="ECO:0007669"/>
    <property type="project" value="UniProtKB-KW"/>
</dbReference>
<comment type="caution">
    <text evidence="5">The sequence shown here is derived from an EMBL/GenBank/DDBJ whole genome shotgun (WGS) entry which is preliminary data.</text>
</comment>
<dbReference type="Pfam" id="PF04203">
    <property type="entry name" value="Sortase"/>
    <property type="match status" value="1"/>
</dbReference>
<evidence type="ECO:0000256" key="4">
    <source>
        <dbReference type="SAM" id="Phobius"/>
    </source>
</evidence>
<feature type="active site" description="Proton donor/acceptor" evidence="2">
    <location>
        <position position="213"/>
    </location>
</feature>
<gene>
    <name evidence="5" type="ORF">HT134_37220</name>
</gene>
<feature type="active site" description="Acyl-thioester intermediate" evidence="2">
    <location>
        <position position="279"/>
    </location>
</feature>
<feature type="compositionally biased region" description="Polar residues" evidence="3">
    <location>
        <begin position="1"/>
        <end position="10"/>
    </location>
</feature>